<evidence type="ECO:0000256" key="11">
    <source>
        <dbReference type="ARBA" id="ARBA00023242"/>
    </source>
</evidence>
<dbReference type="GO" id="GO:0031573">
    <property type="term" value="P:mitotic intra-S DNA damage checkpoint signaling"/>
    <property type="evidence" value="ECO:0007669"/>
    <property type="project" value="TreeGrafter"/>
</dbReference>
<evidence type="ECO:0000256" key="13">
    <source>
        <dbReference type="SAM" id="MobiDB-lite"/>
    </source>
</evidence>
<evidence type="ECO:0000313" key="15">
    <source>
        <dbReference type="Proteomes" id="UP000218231"/>
    </source>
</evidence>
<comment type="cofactor">
    <cofactor evidence="1">
        <name>Mg(2+)</name>
        <dbReference type="ChEBI" id="CHEBI:18420"/>
    </cofactor>
</comment>
<dbReference type="GO" id="GO:0046872">
    <property type="term" value="F:metal ion binding"/>
    <property type="evidence" value="ECO:0007669"/>
    <property type="project" value="UniProtKB-KW"/>
</dbReference>
<keyword evidence="7" id="KW-0378">Hydrolase</keyword>
<accession>A0A2A2LEA3</accession>
<evidence type="ECO:0000256" key="3">
    <source>
        <dbReference type="ARBA" id="ARBA00022722"/>
    </source>
</evidence>
<name>A0A2A2LEA3_9BILA</name>
<evidence type="ECO:0000256" key="5">
    <source>
        <dbReference type="ARBA" id="ARBA00022759"/>
    </source>
</evidence>
<dbReference type="InterPro" id="IPR042530">
    <property type="entry name" value="EME1/EME2_C"/>
</dbReference>
<feature type="region of interest" description="Disordered" evidence="13">
    <location>
        <begin position="1"/>
        <end position="158"/>
    </location>
</feature>
<dbReference type="Gene3D" id="1.10.150.670">
    <property type="entry name" value="Crossover junction endonuclease EME1, DNA-binding domain"/>
    <property type="match status" value="1"/>
</dbReference>
<keyword evidence="12" id="KW-0469">Meiosis</keyword>
<comment type="subcellular location">
    <subcellularLocation>
        <location evidence="2">Nucleus</location>
    </subcellularLocation>
</comment>
<dbReference type="GO" id="GO:0008821">
    <property type="term" value="F:crossover junction DNA endonuclease activity"/>
    <property type="evidence" value="ECO:0007669"/>
    <property type="project" value="TreeGrafter"/>
</dbReference>
<evidence type="ECO:0000256" key="9">
    <source>
        <dbReference type="ARBA" id="ARBA00023172"/>
    </source>
</evidence>
<keyword evidence="5" id="KW-0255">Endonuclease</keyword>
<sequence>MDDVICLSSDEENETTPKKKNDDIGTQKAGDVEIRNLDSDDEKDVVDLTLNNSPECSTSKARPTMSPPLSSLWDALSSPSKEDPWDAIQDQSDSPGILNRSQSQILSTNYDEEDAQPKKKKRKSMSQQNIPRKNLDQNEKNRLKEERENAKRAKLDEQNKKRIIRQISASIKSKSQQHMFCHVSKKIFQEFSNSENAIKLQFQMKKIEEQLRVEDTWTEQIVEFRRNTIGMVQTSDGSVAKTEKMVTQHVTVRVLHAVDVSLWIQAGCFEDSIQADKRKLGPNYSQIFYIIYGRLNVPNTKLSDISLEIYSKYNTHICQVENSQKLASVLTRIHNALSKLTSMQISESENNIRYISVKRKGSENLSGSEMVADIWDAMLAQLPRMSNAYRRALVKKYPNPMEAADKFLKMSKEAAIKEISEVMAENRKRVGPVLARRIYLSLTEEDGDTKLYDR</sequence>
<keyword evidence="9" id="KW-0233">DNA recombination</keyword>
<keyword evidence="8" id="KW-0460">Magnesium</keyword>
<evidence type="ECO:0000256" key="6">
    <source>
        <dbReference type="ARBA" id="ARBA00022763"/>
    </source>
</evidence>
<dbReference type="STRING" id="2018661.A0A2A2LEA3"/>
<feature type="compositionally biased region" description="Basic and acidic residues" evidence="13">
    <location>
        <begin position="133"/>
        <end position="158"/>
    </location>
</feature>
<dbReference type="GO" id="GO:0031297">
    <property type="term" value="P:replication fork processing"/>
    <property type="evidence" value="ECO:0007669"/>
    <property type="project" value="TreeGrafter"/>
</dbReference>
<evidence type="ECO:0008006" key="16">
    <source>
        <dbReference type="Google" id="ProtNLM"/>
    </source>
</evidence>
<dbReference type="GO" id="GO:0048476">
    <property type="term" value="C:Holliday junction resolvase complex"/>
    <property type="evidence" value="ECO:0007669"/>
    <property type="project" value="InterPro"/>
</dbReference>
<dbReference type="GO" id="GO:0005634">
    <property type="term" value="C:nucleus"/>
    <property type="evidence" value="ECO:0007669"/>
    <property type="project" value="UniProtKB-SubCell"/>
</dbReference>
<reference evidence="14 15" key="1">
    <citation type="journal article" date="2017" name="Curr. Biol.">
        <title>Genome architecture and evolution of a unichromosomal asexual nematode.</title>
        <authorList>
            <person name="Fradin H."/>
            <person name="Zegar C."/>
            <person name="Gutwein M."/>
            <person name="Lucas J."/>
            <person name="Kovtun M."/>
            <person name="Corcoran D."/>
            <person name="Baugh L.R."/>
            <person name="Kiontke K."/>
            <person name="Gunsalus K."/>
            <person name="Fitch D.H."/>
            <person name="Piano F."/>
        </authorList>
    </citation>
    <scope>NUCLEOTIDE SEQUENCE [LARGE SCALE GENOMIC DNA]</scope>
    <source>
        <strain evidence="14">PF1309</strain>
    </source>
</reference>
<keyword evidence="6" id="KW-0227">DNA damage</keyword>
<dbReference type="Proteomes" id="UP000218231">
    <property type="component" value="Unassembled WGS sequence"/>
</dbReference>
<organism evidence="14 15">
    <name type="scientific">Diploscapter pachys</name>
    <dbReference type="NCBI Taxonomy" id="2018661"/>
    <lineage>
        <taxon>Eukaryota</taxon>
        <taxon>Metazoa</taxon>
        <taxon>Ecdysozoa</taxon>
        <taxon>Nematoda</taxon>
        <taxon>Chromadorea</taxon>
        <taxon>Rhabditida</taxon>
        <taxon>Rhabditina</taxon>
        <taxon>Rhabditomorpha</taxon>
        <taxon>Rhabditoidea</taxon>
        <taxon>Rhabditidae</taxon>
        <taxon>Diploscapter</taxon>
    </lineage>
</organism>
<feature type="compositionally biased region" description="Polar residues" evidence="13">
    <location>
        <begin position="49"/>
        <end position="61"/>
    </location>
</feature>
<dbReference type="OrthoDB" id="343092at2759"/>
<evidence type="ECO:0000256" key="8">
    <source>
        <dbReference type="ARBA" id="ARBA00022842"/>
    </source>
</evidence>
<keyword evidence="15" id="KW-1185">Reference proteome</keyword>
<feature type="compositionally biased region" description="Acidic residues" evidence="13">
    <location>
        <begin position="1"/>
        <end position="14"/>
    </location>
</feature>
<feature type="compositionally biased region" description="Basic and acidic residues" evidence="13">
    <location>
        <begin position="15"/>
        <end position="38"/>
    </location>
</feature>
<keyword evidence="10" id="KW-0234">DNA repair</keyword>
<keyword evidence="4" id="KW-0479">Metal-binding</keyword>
<evidence type="ECO:0000256" key="12">
    <source>
        <dbReference type="ARBA" id="ARBA00023254"/>
    </source>
</evidence>
<keyword evidence="3" id="KW-0540">Nuclease</keyword>
<keyword evidence="11" id="KW-0539">Nucleus</keyword>
<dbReference type="AlphaFoldDB" id="A0A2A2LEA3"/>
<evidence type="ECO:0000256" key="4">
    <source>
        <dbReference type="ARBA" id="ARBA00022723"/>
    </source>
</evidence>
<feature type="compositionally biased region" description="Polar residues" evidence="13">
    <location>
        <begin position="89"/>
        <end position="109"/>
    </location>
</feature>
<comment type="caution">
    <text evidence="14">The sequence shown here is derived from an EMBL/GenBank/DDBJ whole genome shotgun (WGS) entry which is preliminary data.</text>
</comment>
<gene>
    <name evidence="14" type="ORF">WR25_26278</name>
</gene>
<dbReference type="EMBL" id="LIAE01006833">
    <property type="protein sequence ID" value="PAV84601.1"/>
    <property type="molecule type" value="Genomic_DNA"/>
</dbReference>
<dbReference type="GO" id="GO:0000712">
    <property type="term" value="P:resolution of meiotic recombination intermediates"/>
    <property type="evidence" value="ECO:0007669"/>
    <property type="project" value="TreeGrafter"/>
</dbReference>
<dbReference type="PANTHER" id="PTHR21077">
    <property type="entry name" value="EME1 PROTEIN"/>
    <property type="match status" value="1"/>
</dbReference>
<evidence type="ECO:0000256" key="1">
    <source>
        <dbReference type="ARBA" id="ARBA00001946"/>
    </source>
</evidence>
<dbReference type="GO" id="GO:0006302">
    <property type="term" value="P:double-strand break repair"/>
    <property type="evidence" value="ECO:0007669"/>
    <property type="project" value="TreeGrafter"/>
</dbReference>
<dbReference type="InterPro" id="IPR033310">
    <property type="entry name" value="Mms4/EME1/EME2"/>
</dbReference>
<evidence type="ECO:0000256" key="10">
    <source>
        <dbReference type="ARBA" id="ARBA00023204"/>
    </source>
</evidence>
<evidence type="ECO:0000256" key="2">
    <source>
        <dbReference type="ARBA" id="ARBA00004123"/>
    </source>
</evidence>
<dbReference type="PANTHER" id="PTHR21077:SF5">
    <property type="entry name" value="CROSSOVER JUNCTION ENDONUCLEASE MMS4"/>
    <property type="match status" value="1"/>
</dbReference>
<proteinExistence type="predicted"/>
<protein>
    <recommendedName>
        <fullName evidence="16">ERCC4 domain-containing protein</fullName>
    </recommendedName>
</protein>
<evidence type="ECO:0000313" key="14">
    <source>
        <dbReference type="EMBL" id="PAV84601.1"/>
    </source>
</evidence>
<evidence type="ECO:0000256" key="7">
    <source>
        <dbReference type="ARBA" id="ARBA00022801"/>
    </source>
</evidence>